<evidence type="ECO:0000313" key="7">
    <source>
        <dbReference type="EMBL" id="KOM58690.1"/>
    </source>
</evidence>
<dbReference type="InterPro" id="IPR027417">
    <property type="entry name" value="P-loop_NTPase"/>
</dbReference>
<dbReference type="Proteomes" id="UP000053144">
    <property type="component" value="Chromosome 11"/>
</dbReference>
<comment type="similarity">
    <text evidence="1">Belongs to the adenylate kinase family.</text>
</comment>
<gene>
    <name evidence="7" type="ORF">LR48_Vigan11g172400</name>
</gene>
<dbReference type="Gene3D" id="3.40.50.300">
    <property type="entry name" value="P-loop containing nucleotide triphosphate hydrolases"/>
    <property type="match status" value="1"/>
</dbReference>
<reference evidence="8" key="1">
    <citation type="journal article" date="2015" name="Proc. Natl. Acad. Sci. U.S.A.">
        <title>Genome sequencing of adzuki bean (Vigna angularis) provides insight into high starch and low fat accumulation and domestication.</title>
        <authorList>
            <person name="Yang K."/>
            <person name="Tian Z."/>
            <person name="Chen C."/>
            <person name="Luo L."/>
            <person name="Zhao B."/>
            <person name="Wang Z."/>
            <person name="Yu L."/>
            <person name="Li Y."/>
            <person name="Sun Y."/>
            <person name="Li W."/>
            <person name="Chen Y."/>
            <person name="Li Y."/>
            <person name="Zhang Y."/>
            <person name="Ai D."/>
            <person name="Zhao J."/>
            <person name="Shang C."/>
            <person name="Ma Y."/>
            <person name="Wu B."/>
            <person name="Wang M."/>
            <person name="Gao L."/>
            <person name="Sun D."/>
            <person name="Zhang P."/>
            <person name="Guo F."/>
            <person name="Wang W."/>
            <person name="Li Y."/>
            <person name="Wang J."/>
            <person name="Varshney R.K."/>
            <person name="Wang J."/>
            <person name="Ling H.Q."/>
            <person name="Wan P."/>
        </authorList>
    </citation>
    <scope>NUCLEOTIDE SEQUENCE</scope>
    <source>
        <strain evidence="8">cv. Jingnong 6</strain>
    </source>
</reference>
<keyword evidence="4" id="KW-0547">Nucleotide-binding</keyword>
<evidence type="ECO:0000313" key="8">
    <source>
        <dbReference type="Proteomes" id="UP000053144"/>
    </source>
</evidence>
<keyword evidence="3" id="KW-0808">Transferase</keyword>
<dbReference type="InterPro" id="IPR000850">
    <property type="entry name" value="Adenylat/UMP-CMP_kin"/>
</dbReference>
<proteinExistence type="inferred from homology"/>
<name>A0A0L9VUC8_PHAAN</name>
<dbReference type="Gramene" id="KOM58690">
    <property type="protein sequence ID" value="KOM58690"/>
    <property type="gene ID" value="LR48_Vigan11g172400"/>
</dbReference>
<protein>
    <recommendedName>
        <fullName evidence="2">adenylate kinase</fullName>
        <ecNumber evidence="2">2.7.4.3</ecNumber>
    </recommendedName>
    <alternativeName>
        <fullName evidence="6">ATP:AMP phosphotransferase</fullName>
    </alternativeName>
</protein>
<keyword evidence="5" id="KW-0418">Kinase</keyword>
<dbReference type="PROSITE" id="PS00113">
    <property type="entry name" value="ADENYLATE_KINASE"/>
    <property type="match status" value="1"/>
</dbReference>
<dbReference type="EC" id="2.7.4.3" evidence="2"/>
<sequence>MIQNTIEEGKIVPSEVTVKLILREMKSSDNRKFLIDGFPRSEENRIAFE</sequence>
<dbReference type="PANTHER" id="PTHR23359">
    <property type="entry name" value="NUCLEOTIDE KINASE"/>
    <property type="match status" value="1"/>
</dbReference>
<dbReference type="EMBL" id="CM003381">
    <property type="protein sequence ID" value="KOM58690.1"/>
    <property type="molecule type" value="Genomic_DNA"/>
</dbReference>
<dbReference type="STRING" id="3914.A0A0L9VUC8"/>
<evidence type="ECO:0000256" key="3">
    <source>
        <dbReference type="ARBA" id="ARBA00022679"/>
    </source>
</evidence>
<evidence type="ECO:0000256" key="6">
    <source>
        <dbReference type="ARBA" id="ARBA00031517"/>
    </source>
</evidence>
<dbReference type="Pfam" id="PF00406">
    <property type="entry name" value="ADK"/>
    <property type="match status" value="1"/>
</dbReference>
<evidence type="ECO:0000256" key="2">
    <source>
        <dbReference type="ARBA" id="ARBA00012955"/>
    </source>
</evidence>
<dbReference type="GO" id="GO:0005524">
    <property type="term" value="F:ATP binding"/>
    <property type="evidence" value="ECO:0007669"/>
    <property type="project" value="InterPro"/>
</dbReference>
<organism evidence="7 8">
    <name type="scientific">Phaseolus angularis</name>
    <name type="common">Azuki bean</name>
    <name type="synonym">Vigna angularis</name>
    <dbReference type="NCBI Taxonomy" id="3914"/>
    <lineage>
        <taxon>Eukaryota</taxon>
        <taxon>Viridiplantae</taxon>
        <taxon>Streptophyta</taxon>
        <taxon>Embryophyta</taxon>
        <taxon>Tracheophyta</taxon>
        <taxon>Spermatophyta</taxon>
        <taxon>Magnoliopsida</taxon>
        <taxon>eudicotyledons</taxon>
        <taxon>Gunneridae</taxon>
        <taxon>Pentapetalae</taxon>
        <taxon>rosids</taxon>
        <taxon>fabids</taxon>
        <taxon>Fabales</taxon>
        <taxon>Fabaceae</taxon>
        <taxon>Papilionoideae</taxon>
        <taxon>50 kb inversion clade</taxon>
        <taxon>NPAAA clade</taxon>
        <taxon>indigoferoid/millettioid clade</taxon>
        <taxon>Phaseoleae</taxon>
        <taxon>Vigna</taxon>
    </lineage>
</organism>
<evidence type="ECO:0000256" key="1">
    <source>
        <dbReference type="ARBA" id="ARBA00007220"/>
    </source>
</evidence>
<evidence type="ECO:0000256" key="4">
    <source>
        <dbReference type="ARBA" id="ARBA00022741"/>
    </source>
</evidence>
<dbReference type="AlphaFoldDB" id="A0A0L9VUC8"/>
<dbReference type="InterPro" id="IPR033690">
    <property type="entry name" value="Adenylat_kinase_CS"/>
</dbReference>
<evidence type="ECO:0000256" key="5">
    <source>
        <dbReference type="ARBA" id="ARBA00022777"/>
    </source>
</evidence>
<dbReference type="GO" id="GO:0004017">
    <property type="term" value="F:AMP kinase activity"/>
    <property type="evidence" value="ECO:0007669"/>
    <property type="project" value="UniProtKB-EC"/>
</dbReference>
<accession>A0A0L9VUC8</accession>